<feature type="domain" description="Peptidase M12B" evidence="7">
    <location>
        <begin position="176"/>
        <end position="385"/>
    </location>
</feature>
<dbReference type="Pfam" id="PF01421">
    <property type="entry name" value="Reprolysin"/>
    <property type="match status" value="1"/>
</dbReference>
<feature type="binding site" evidence="5">
    <location>
        <position position="327"/>
    </location>
    <ligand>
        <name>Zn(2+)</name>
        <dbReference type="ChEBI" id="CHEBI:29105"/>
        <note>catalytic</note>
    </ligand>
</feature>
<feature type="disulfide bond" evidence="5">
    <location>
        <begin position="300"/>
        <end position="380"/>
    </location>
</feature>
<dbReference type="InterPro" id="IPR024079">
    <property type="entry name" value="MetalloPept_cat_dom_sf"/>
</dbReference>
<feature type="binding site" evidence="5">
    <location>
        <position position="323"/>
    </location>
    <ligand>
        <name>Zn(2+)</name>
        <dbReference type="ChEBI" id="CHEBI:29105"/>
        <note>catalytic</note>
    </ligand>
</feature>
<dbReference type="GO" id="GO:0004222">
    <property type="term" value="F:metalloendopeptidase activity"/>
    <property type="evidence" value="ECO:0007669"/>
    <property type="project" value="InterPro"/>
</dbReference>
<feature type="chain" id="PRO_5007285929" evidence="6">
    <location>
        <begin position="17"/>
        <end position="480"/>
    </location>
</feature>
<name>A0A131YSW9_RHIAP</name>
<dbReference type="Gene3D" id="3.40.390.10">
    <property type="entry name" value="Collagenase (Catalytic Domain)"/>
    <property type="match status" value="1"/>
</dbReference>
<dbReference type="PANTHER" id="PTHR11905:SF159">
    <property type="entry name" value="ADAM METALLOPROTEASE"/>
    <property type="match status" value="1"/>
</dbReference>
<protein>
    <submittedName>
        <fullName evidence="8">Reprolysin</fullName>
    </submittedName>
</protein>
<feature type="active site" evidence="5">
    <location>
        <position position="324"/>
    </location>
</feature>
<comment type="caution">
    <text evidence="5">Lacks conserved residue(s) required for the propagation of feature annotation.</text>
</comment>
<keyword evidence="4" id="KW-0482">Metalloprotease</keyword>
<dbReference type="SUPFAM" id="SSF55486">
    <property type="entry name" value="Metalloproteases ('zincins'), catalytic domain"/>
    <property type="match status" value="1"/>
</dbReference>
<dbReference type="PANTHER" id="PTHR11905">
    <property type="entry name" value="ADAM A DISINTEGRIN AND METALLOPROTEASE DOMAIN"/>
    <property type="match status" value="1"/>
</dbReference>
<dbReference type="Gene3D" id="3.40.1620.60">
    <property type="match status" value="1"/>
</dbReference>
<dbReference type="AlphaFoldDB" id="A0A131YSW9"/>
<evidence type="ECO:0000256" key="3">
    <source>
        <dbReference type="ARBA" id="ARBA00022833"/>
    </source>
</evidence>
<reference evidence="8" key="1">
    <citation type="journal article" date="2016" name="Ticks Tick Borne Dis.">
        <title>De novo assembly and annotation of the salivary gland transcriptome of Rhipicephalus appendiculatus male and female ticks during blood feeding.</title>
        <authorList>
            <person name="de Castro M.H."/>
            <person name="de Klerk D."/>
            <person name="Pienaar R."/>
            <person name="Latif A.A."/>
            <person name="Rees D.J."/>
            <person name="Mans B.J."/>
        </authorList>
    </citation>
    <scope>NUCLEOTIDE SEQUENCE</scope>
    <source>
        <tissue evidence="8">Salivary glands</tissue>
    </source>
</reference>
<organism evidence="8">
    <name type="scientific">Rhipicephalus appendiculatus</name>
    <name type="common">Brown ear tick</name>
    <dbReference type="NCBI Taxonomy" id="34631"/>
    <lineage>
        <taxon>Eukaryota</taxon>
        <taxon>Metazoa</taxon>
        <taxon>Ecdysozoa</taxon>
        <taxon>Arthropoda</taxon>
        <taxon>Chelicerata</taxon>
        <taxon>Arachnida</taxon>
        <taxon>Acari</taxon>
        <taxon>Parasitiformes</taxon>
        <taxon>Ixodida</taxon>
        <taxon>Ixodoidea</taxon>
        <taxon>Ixodidae</taxon>
        <taxon>Rhipicephalinae</taxon>
        <taxon>Rhipicephalus</taxon>
        <taxon>Rhipicephalus</taxon>
    </lineage>
</organism>
<accession>A0A131YSW9</accession>
<keyword evidence="5" id="KW-1015">Disulfide bond</keyword>
<evidence type="ECO:0000313" key="8">
    <source>
        <dbReference type="EMBL" id="JAP81570.1"/>
    </source>
</evidence>
<keyword evidence="1" id="KW-0645">Protease</keyword>
<evidence type="ECO:0000256" key="5">
    <source>
        <dbReference type="PROSITE-ProRule" id="PRU00276"/>
    </source>
</evidence>
<evidence type="ECO:0000259" key="7">
    <source>
        <dbReference type="PROSITE" id="PS50215"/>
    </source>
</evidence>
<proteinExistence type="predicted"/>
<keyword evidence="5" id="KW-0479">Metal-binding</keyword>
<dbReference type="GO" id="GO:0006509">
    <property type="term" value="P:membrane protein ectodomain proteolysis"/>
    <property type="evidence" value="ECO:0007669"/>
    <property type="project" value="TreeGrafter"/>
</dbReference>
<keyword evidence="6" id="KW-0732">Signal</keyword>
<evidence type="ECO:0000256" key="2">
    <source>
        <dbReference type="ARBA" id="ARBA00022801"/>
    </source>
</evidence>
<evidence type="ECO:0000256" key="6">
    <source>
        <dbReference type="SAM" id="SignalP"/>
    </source>
</evidence>
<keyword evidence="2" id="KW-0378">Hydrolase</keyword>
<feature type="signal peptide" evidence="6">
    <location>
        <begin position="1"/>
        <end position="16"/>
    </location>
</feature>
<dbReference type="PROSITE" id="PS50215">
    <property type="entry name" value="ADAM_MEPRO"/>
    <property type="match status" value="1"/>
</dbReference>
<keyword evidence="3 5" id="KW-0862">Zinc</keyword>
<feature type="binding site" evidence="5">
    <location>
        <position position="333"/>
    </location>
    <ligand>
        <name>Zn(2+)</name>
        <dbReference type="ChEBI" id="CHEBI:29105"/>
        <note>catalytic</note>
    </ligand>
</feature>
<dbReference type="InterPro" id="IPR001590">
    <property type="entry name" value="Peptidase_M12B"/>
</dbReference>
<dbReference type="EMBL" id="GEDV01006987">
    <property type="protein sequence ID" value="JAP81570.1"/>
    <property type="molecule type" value="Transcribed_RNA"/>
</dbReference>
<evidence type="ECO:0000256" key="1">
    <source>
        <dbReference type="ARBA" id="ARBA00022670"/>
    </source>
</evidence>
<evidence type="ECO:0000256" key="4">
    <source>
        <dbReference type="ARBA" id="ARBA00023049"/>
    </source>
</evidence>
<dbReference type="GO" id="GO:0046872">
    <property type="term" value="F:metal ion binding"/>
    <property type="evidence" value="ECO:0007669"/>
    <property type="project" value="UniProtKB-KW"/>
</dbReference>
<sequence length="480" mass="54843">MIGLTLLLGSVGCCCAQKQLFVYPRIVEERKATNNFVLRLNDELTLNLERSSVLADHLLFVTKRHDGHRYKMIDTTRIQENLYHDSHHQSSVYVTHEDGALRVEGIINHKLRIKPLLQSERSSHGQVLHSIYEAEEIRTSYKDALPYRPFMSGTLQNQIYNIRVPTTRAPRDVTKFVAEIHIISDERHQKYFRRDTDLIEYLSIMLNAVNRIFVDMTNPMISFKLVGITRSMSDTFASPFLDTVVALETLERLVNYTRDNDILKHSDLVYLITGANLASLRNGTELDRDVAGLAYVGKVCTPNAVAEGEDMPKSYAGVNTMAHELAHSLGATHDPQDDSECSWKKGFLLSYEDRGSNKYRLSRCSKSNITDVVQRLPEECLKETGNKTLHGDGTTMPGDMVVRHYYCRKILQRVSRYYFKFAQDPKNECKLRCYYHKQNGTLLETWFITVDMAEGMWCGGEKTCQRGICTKAPSTKTSKS</sequence>